<dbReference type="eggNOG" id="COG0457">
    <property type="taxonomic scope" value="Bacteria"/>
</dbReference>
<evidence type="ECO:0000259" key="10">
    <source>
        <dbReference type="Pfam" id="PF13844"/>
    </source>
</evidence>
<comment type="pathway">
    <text evidence="1">Protein modification; protein glycosylation.</text>
</comment>
<feature type="domain" description="O-GlcNAc transferase C-terminal" evidence="10">
    <location>
        <begin position="461"/>
        <end position="641"/>
    </location>
</feature>
<dbReference type="PROSITE" id="PS50293">
    <property type="entry name" value="TPR_REGION"/>
    <property type="match status" value="3"/>
</dbReference>
<dbReference type="PANTHER" id="PTHR44835:SF1">
    <property type="entry name" value="PROTEIN O-GLCNAC TRANSFERASE"/>
    <property type="match status" value="1"/>
</dbReference>
<dbReference type="Gene3D" id="1.25.40.10">
    <property type="entry name" value="Tetratricopeptide repeat domain"/>
    <property type="match status" value="3"/>
</dbReference>
<dbReference type="SUPFAM" id="SSF48452">
    <property type="entry name" value="TPR-like"/>
    <property type="match status" value="1"/>
</dbReference>
<evidence type="ECO:0000313" key="11">
    <source>
        <dbReference type="EMBL" id="KFN43364.1"/>
    </source>
</evidence>
<keyword evidence="5" id="KW-0808">Transferase</keyword>
<proteinExistence type="inferred from homology"/>
<evidence type="ECO:0000256" key="4">
    <source>
        <dbReference type="ARBA" id="ARBA00022676"/>
    </source>
</evidence>
<dbReference type="EC" id="2.4.1.255" evidence="3"/>
<keyword evidence="6" id="KW-0677">Repeat</keyword>
<evidence type="ECO:0000256" key="9">
    <source>
        <dbReference type="SAM" id="MobiDB-lite"/>
    </source>
</evidence>
<evidence type="ECO:0000256" key="1">
    <source>
        <dbReference type="ARBA" id="ARBA00004922"/>
    </source>
</evidence>
<dbReference type="Pfam" id="PF00515">
    <property type="entry name" value="TPR_1"/>
    <property type="match status" value="1"/>
</dbReference>
<feature type="region of interest" description="Disordered" evidence="9">
    <location>
        <begin position="18"/>
        <end position="38"/>
    </location>
</feature>
<evidence type="ECO:0000256" key="5">
    <source>
        <dbReference type="ARBA" id="ARBA00022679"/>
    </source>
</evidence>
<dbReference type="GO" id="GO:0097363">
    <property type="term" value="F:protein O-acetylglucosaminyltransferase activity"/>
    <property type="evidence" value="ECO:0007669"/>
    <property type="project" value="UniProtKB-EC"/>
</dbReference>
<feature type="repeat" description="TPR" evidence="8">
    <location>
        <begin position="73"/>
        <end position="106"/>
    </location>
</feature>
<dbReference type="SMART" id="SM00028">
    <property type="entry name" value="TPR"/>
    <property type="match status" value="6"/>
</dbReference>
<dbReference type="eggNOG" id="COG3914">
    <property type="taxonomic scope" value="Bacteria"/>
</dbReference>
<evidence type="ECO:0000313" key="12">
    <source>
        <dbReference type="Proteomes" id="UP000029385"/>
    </source>
</evidence>
<dbReference type="EMBL" id="AVCI01000005">
    <property type="protein sequence ID" value="KFN43364.1"/>
    <property type="molecule type" value="Genomic_DNA"/>
</dbReference>
<dbReference type="OrthoDB" id="255821at2"/>
<evidence type="ECO:0000256" key="6">
    <source>
        <dbReference type="ARBA" id="ARBA00022737"/>
    </source>
</evidence>
<dbReference type="Pfam" id="PF13414">
    <property type="entry name" value="TPR_11"/>
    <property type="match status" value="1"/>
</dbReference>
<dbReference type="Pfam" id="PF13844">
    <property type="entry name" value="Glyco_transf_41"/>
    <property type="match status" value="2"/>
</dbReference>
<dbReference type="InterPro" id="IPR019734">
    <property type="entry name" value="TPR_rpt"/>
</dbReference>
<keyword evidence="4" id="KW-0328">Glycosyltransferase</keyword>
<dbReference type="InterPro" id="IPR051939">
    <property type="entry name" value="Glycosyltr_41/O-GlcNAc_trsf"/>
</dbReference>
<dbReference type="Gene3D" id="3.40.50.2000">
    <property type="entry name" value="Glycogen Phosphorylase B"/>
    <property type="match status" value="1"/>
</dbReference>
<evidence type="ECO:0000256" key="7">
    <source>
        <dbReference type="ARBA" id="ARBA00022803"/>
    </source>
</evidence>
<name>A0A091AXH5_9GAMM</name>
<protein>
    <recommendedName>
        <fullName evidence="3">protein O-GlcNAc transferase</fullName>
        <ecNumber evidence="3">2.4.1.255</ecNumber>
    </recommendedName>
</protein>
<feature type="repeat" description="TPR" evidence="8">
    <location>
        <begin position="107"/>
        <end position="140"/>
    </location>
</feature>
<dbReference type="Pfam" id="PF13432">
    <property type="entry name" value="TPR_16"/>
    <property type="match status" value="1"/>
</dbReference>
<evidence type="ECO:0000256" key="2">
    <source>
        <dbReference type="ARBA" id="ARBA00005386"/>
    </source>
</evidence>
<feature type="domain" description="O-GlcNAc transferase C-terminal" evidence="10">
    <location>
        <begin position="288"/>
        <end position="442"/>
    </location>
</feature>
<sequence>MSLTDLLKSMLRARVPDHPLAAPTASAAPAKSEASRQEATRLLDAGNVAENGGNPQEAFRLYEAALALAPDFPRAHLNRANVLMARGELADAIAGYATAIDLDPSYFAAHFNLGLASLPAGDPQQALASFDRTIALKPDFVDAHIARGNLLEELGQVDEAIASYRLALRLRPDFAEAHNNLGIALLRAGRIEEAVTAGRRAVELRPDYAEGYGNLANALKALGRMDESLAQYERALAINPDYIEARSGRLFGHNYLSNRPVAQSLDDARRYGALVAGLAQPATAWRNDADPERVLRVGFVSGDLYDHPVGYFFEAVLAALHARTPAMLELHVYANNLREDATTARLRASCHAWHMIAGHADEQVAGAIRDDGIDILIDLSGHTGLNRLPVFAWKPAPVQVTWLGYFSTTGVAAIDYVIADPWAVPEGAETEFTETVWRLPETRLCFTPPGDAGEVAPLPALSEGAITFGCFSHLTKVNDGVIALWARVLAAVPDSRLLLKAPQLTSSSVRAALLARFDAQGIGADRLILEGPSPRADYLAAYEDVDIMLDTFPYPGGTTTAEAVWMGVPVLSMTGDTFLSRQGVSLLTNAGLPDWIAVDGDDFVARAVAQAGDRDRLAALRRDLRRRVRASPLFDAPRFAAHFEQALRAMWRMDCEKRRPGR</sequence>
<dbReference type="SUPFAM" id="SSF53756">
    <property type="entry name" value="UDP-Glycosyltransferase/glycogen phosphorylase"/>
    <property type="match status" value="1"/>
</dbReference>
<accession>A0A091AXH5</accession>
<dbReference type="PROSITE" id="PS50005">
    <property type="entry name" value="TPR"/>
    <property type="match status" value="5"/>
</dbReference>
<dbReference type="RefSeq" id="WP_022968231.1">
    <property type="nucleotide sequence ID" value="NZ_ATVD01000001.1"/>
</dbReference>
<dbReference type="PATRIC" id="fig|1121015.4.peg.1252"/>
<organism evidence="11 12">
    <name type="scientific">Arenimonas oryziterrae DSM 21050 = YC6267</name>
    <dbReference type="NCBI Taxonomy" id="1121015"/>
    <lineage>
        <taxon>Bacteria</taxon>
        <taxon>Pseudomonadati</taxon>
        <taxon>Pseudomonadota</taxon>
        <taxon>Gammaproteobacteria</taxon>
        <taxon>Lysobacterales</taxon>
        <taxon>Lysobacteraceae</taxon>
        <taxon>Arenimonas</taxon>
    </lineage>
</organism>
<dbReference type="Proteomes" id="UP000029385">
    <property type="component" value="Unassembled WGS sequence"/>
</dbReference>
<keyword evidence="12" id="KW-1185">Reference proteome</keyword>
<evidence type="ECO:0000256" key="8">
    <source>
        <dbReference type="PROSITE-ProRule" id="PRU00339"/>
    </source>
</evidence>
<evidence type="ECO:0000256" key="3">
    <source>
        <dbReference type="ARBA" id="ARBA00011970"/>
    </source>
</evidence>
<dbReference type="Gene3D" id="3.40.50.11380">
    <property type="match status" value="1"/>
</dbReference>
<feature type="repeat" description="TPR" evidence="8">
    <location>
        <begin position="209"/>
        <end position="242"/>
    </location>
</feature>
<feature type="repeat" description="TPR" evidence="8">
    <location>
        <begin position="175"/>
        <end position="208"/>
    </location>
</feature>
<feature type="compositionally biased region" description="Low complexity" evidence="9">
    <location>
        <begin position="19"/>
        <end position="32"/>
    </location>
</feature>
<reference evidence="11 12" key="1">
    <citation type="submission" date="2013-09" db="EMBL/GenBank/DDBJ databases">
        <title>Genome sequencing of Arenimonas oryziterrae.</title>
        <authorList>
            <person name="Chen F."/>
            <person name="Wang G."/>
        </authorList>
    </citation>
    <scope>NUCLEOTIDE SEQUENCE [LARGE SCALE GENOMIC DNA]</scope>
    <source>
        <strain evidence="11 12">YC6267</strain>
    </source>
</reference>
<dbReference type="PANTHER" id="PTHR44835">
    <property type="entry name" value="UDP-N-ACETYLGLUCOSAMINE--PEPTIDE N-ACETYLGLUCOSAMINYLTRANSFERASE SPINDLY-RELATED"/>
    <property type="match status" value="1"/>
</dbReference>
<comment type="caution">
    <text evidence="11">The sequence shown here is derived from an EMBL/GenBank/DDBJ whole genome shotgun (WGS) entry which is preliminary data.</text>
</comment>
<gene>
    <name evidence="11" type="ORF">N789_08805</name>
</gene>
<dbReference type="UniPathway" id="UPA00378"/>
<feature type="repeat" description="TPR" evidence="8">
    <location>
        <begin position="141"/>
        <end position="174"/>
    </location>
</feature>
<comment type="similarity">
    <text evidence="2">Belongs to the glycosyltransferase 41 family. O-GlcNAc transferase subfamily.</text>
</comment>
<dbReference type="AlphaFoldDB" id="A0A091AXH5"/>
<dbReference type="STRING" id="1121015.GCA_000420545_00576"/>
<dbReference type="InterPro" id="IPR011990">
    <property type="entry name" value="TPR-like_helical_dom_sf"/>
</dbReference>
<keyword evidence="7 8" id="KW-0802">TPR repeat</keyword>
<dbReference type="InterPro" id="IPR029489">
    <property type="entry name" value="OGT/SEC/SPY_C"/>
</dbReference>